<organism evidence="3 4">
    <name type="scientific">Paracholeplasma manati</name>
    <dbReference type="NCBI Taxonomy" id="591373"/>
    <lineage>
        <taxon>Bacteria</taxon>
        <taxon>Bacillati</taxon>
        <taxon>Mycoplasmatota</taxon>
        <taxon>Mollicutes</taxon>
        <taxon>Acholeplasmatales</taxon>
        <taxon>Acholeplasmataceae</taxon>
        <taxon>Paracholeplasma</taxon>
    </lineage>
</organism>
<evidence type="ECO:0000313" key="3">
    <source>
        <dbReference type="EMBL" id="MCV2231281.1"/>
    </source>
</evidence>
<proteinExistence type="predicted"/>
<name>A0ABT2Y3G5_9MOLU</name>
<feature type="domain" description="DUF7670" evidence="2">
    <location>
        <begin position="2"/>
        <end position="112"/>
    </location>
</feature>
<dbReference type="Proteomes" id="UP001177160">
    <property type="component" value="Unassembled WGS sequence"/>
</dbReference>
<feature type="transmembrane region" description="Helical" evidence="1">
    <location>
        <begin position="91"/>
        <end position="110"/>
    </location>
</feature>
<comment type="caution">
    <text evidence="3">The sequence shown here is derived from an EMBL/GenBank/DDBJ whole genome shotgun (WGS) entry which is preliminary data.</text>
</comment>
<reference evidence="3" key="1">
    <citation type="submission" date="2022-09" db="EMBL/GenBank/DDBJ databases">
        <title>Novel Mycoplasma species identified in domestic and wild animals.</title>
        <authorList>
            <person name="Volokhov D.V."/>
            <person name="Furtak V.A."/>
            <person name="Zagorodnyaya T.A."/>
        </authorList>
    </citation>
    <scope>NUCLEOTIDE SEQUENCE</scope>
    <source>
        <strain evidence="3">Oakley</strain>
    </source>
</reference>
<evidence type="ECO:0000313" key="4">
    <source>
        <dbReference type="Proteomes" id="UP001177160"/>
    </source>
</evidence>
<dbReference type="RefSeq" id="WP_263607394.1">
    <property type="nucleotide sequence ID" value="NZ_JAOVQM010000001.1"/>
</dbReference>
<dbReference type="EMBL" id="JAOVQM010000001">
    <property type="protein sequence ID" value="MCV2231281.1"/>
    <property type="molecule type" value="Genomic_DNA"/>
</dbReference>
<accession>A0ABT2Y3G5</accession>
<evidence type="ECO:0000256" key="1">
    <source>
        <dbReference type="SAM" id="Phobius"/>
    </source>
</evidence>
<sequence length="115" mass="13127">MSIKTLVQWSPRVLSILFTLFLSMFSFDVFEMAAPWYELLLGFLIHNIPTLILAIVIFLAWKRPLIGSIVFAAAGLFNTILVFTNQGLEDWLSVVILGLPAIIIAILYYIDYRFI</sequence>
<dbReference type="InterPro" id="IPR056087">
    <property type="entry name" value="DUF7670"/>
</dbReference>
<keyword evidence="1" id="KW-1133">Transmembrane helix</keyword>
<feature type="transmembrane region" description="Helical" evidence="1">
    <location>
        <begin position="36"/>
        <end position="58"/>
    </location>
</feature>
<keyword evidence="1" id="KW-0472">Membrane</keyword>
<feature type="transmembrane region" description="Helical" evidence="1">
    <location>
        <begin position="65"/>
        <end position="85"/>
    </location>
</feature>
<dbReference type="Pfam" id="PF24709">
    <property type="entry name" value="DUF7670"/>
    <property type="match status" value="1"/>
</dbReference>
<evidence type="ECO:0000259" key="2">
    <source>
        <dbReference type="Pfam" id="PF24709"/>
    </source>
</evidence>
<keyword evidence="1" id="KW-0812">Transmembrane</keyword>
<feature type="transmembrane region" description="Helical" evidence="1">
    <location>
        <begin position="12"/>
        <end position="30"/>
    </location>
</feature>
<keyword evidence="4" id="KW-1185">Reference proteome</keyword>
<protein>
    <recommendedName>
        <fullName evidence="2">DUF7670 domain-containing protein</fullName>
    </recommendedName>
</protein>
<gene>
    <name evidence="3" type="ORF">N7548_00375</name>
</gene>